<proteinExistence type="predicted"/>
<evidence type="ECO:0000259" key="1">
    <source>
        <dbReference type="Pfam" id="PF12867"/>
    </source>
</evidence>
<gene>
    <name evidence="2" type="ORF">INT08_09905</name>
</gene>
<dbReference type="InterPro" id="IPR034660">
    <property type="entry name" value="DinB/YfiT-like"/>
</dbReference>
<feature type="domain" description="DinB-like" evidence="1">
    <location>
        <begin position="18"/>
        <end position="154"/>
    </location>
</feature>
<dbReference type="SUPFAM" id="SSF109854">
    <property type="entry name" value="DinB/YfiT-like putative metalloenzymes"/>
    <property type="match status" value="1"/>
</dbReference>
<sequence>MNWTSLLHREIDALYPCTVRLIDLLDQNDLQWKPSTGTNWMTTAQLLMHLSTACGVPMKDFVTGDSGIPEDLAANQLTFDEMLPPAEHMPAAQSIPEALELLEQDRQMAGDAIDMCSENDLEQRLIPALWDPTPMPLGYRLLQMTGHLNQHKTQLYYYLKLMGKPVNTRTLYGI</sequence>
<dbReference type="Proteomes" id="UP000619838">
    <property type="component" value="Unassembled WGS sequence"/>
</dbReference>
<evidence type="ECO:0000313" key="3">
    <source>
        <dbReference type="Proteomes" id="UP000619838"/>
    </source>
</evidence>
<evidence type="ECO:0000313" key="2">
    <source>
        <dbReference type="EMBL" id="MBF0637480.1"/>
    </source>
</evidence>
<reference evidence="2 3" key="1">
    <citation type="journal article" date="2020" name="Microorganisms">
        <title>Simultaneous Genome Sequencing of Prosthecochloris ethylica and Desulfuromonas acetoxidans within a Syntrophic Mixture Reveals Unique Pili and Protein Interactions.</title>
        <authorList>
            <person name="Kyndt J.A."/>
            <person name="Van Beeumen J.J."/>
            <person name="Meyer T.E."/>
        </authorList>
    </citation>
    <scope>NUCLEOTIDE SEQUENCE [LARGE SCALE GENOMIC DNA]</scope>
    <source>
        <strain evidence="2 3">N3</strain>
    </source>
</reference>
<dbReference type="Gene3D" id="1.20.120.450">
    <property type="entry name" value="dinb family like domain"/>
    <property type="match status" value="1"/>
</dbReference>
<accession>A0ABR9XUK0</accession>
<name>A0ABR9XUK0_9CHLB</name>
<dbReference type="Pfam" id="PF12867">
    <property type="entry name" value="DinB_2"/>
    <property type="match status" value="1"/>
</dbReference>
<protein>
    <submittedName>
        <fullName evidence="2">DinB family protein</fullName>
    </submittedName>
</protein>
<dbReference type="InterPro" id="IPR024775">
    <property type="entry name" value="DinB-like"/>
</dbReference>
<dbReference type="RefSeq" id="WP_175187797.1">
    <property type="nucleotide sequence ID" value="NZ_JABVZQ010000022.1"/>
</dbReference>
<organism evidence="2 3">
    <name type="scientific">Prosthecochloris ethylica</name>
    <dbReference type="NCBI Taxonomy" id="2743976"/>
    <lineage>
        <taxon>Bacteria</taxon>
        <taxon>Pseudomonadati</taxon>
        <taxon>Chlorobiota</taxon>
        <taxon>Chlorobiia</taxon>
        <taxon>Chlorobiales</taxon>
        <taxon>Chlorobiaceae</taxon>
        <taxon>Prosthecochloris</taxon>
    </lineage>
</organism>
<keyword evidence="3" id="KW-1185">Reference proteome</keyword>
<comment type="caution">
    <text evidence="2">The sequence shown here is derived from an EMBL/GenBank/DDBJ whole genome shotgun (WGS) entry which is preliminary data.</text>
</comment>
<dbReference type="EMBL" id="JADGII010000022">
    <property type="protein sequence ID" value="MBF0637480.1"/>
    <property type="molecule type" value="Genomic_DNA"/>
</dbReference>